<dbReference type="Proteomes" id="UP000254621">
    <property type="component" value="Unassembled WGS sequence"/>
</dbReference>
<name>A0A380P0I1_WEIVI</name>
<organism evidence="2 3">
    <name type="scientific">Weissella viridescens</name>
    <name type="common">Lactobacillus viridescens</name>
    <dbReference type="NCBI Taxonomy" id="1629"/>
    <lineage>
        <taxon>Bacteria</taxon>
        <taxon>Bacillati</taxon>
        <taxon>Bacillota</taxon>
        <taxon>Bacilli</taxon>
        <taxon>Lactobacillales</taxon>
        <taxon>Lactobacillaceae</taxon>
        <taxon>Weissella</taxon>
    </lineage>
</organism>
<sequence length="62" mass="6941">MGELDRFIDQAMLNNLPSVEIIHGKGTGAIRQGVQEYLRSHRGIKDFKFTGPDQGATYVEFS</sequence>
<gene>
    <name evidence="2" type="primary">mutS2_1</name>
    <name evidence="2" type="ORF">NCTC13645_00994</name>
</gene>
<dbReference type="SUPFAM" id="SSF160443">
    <property type="entry name" value="SMR domain-like"/>
    <property type="match status" value="1"/>
</dbReference>
<accession>A0A380P0I1</accession>
<feature type="domain" description="Smr" evidence="1">
    <location>
        <begin position="1"/>
        <end position="62"/>
    </location>
</feature>
<dbReference type="EMBL" id="UHIV01000002">
    <property type="protein sequence ID" value="SUP58503.1"/>
    <property type="molecule type" value="Genomic_DNA"/>
</dbReference>
<dbReference type="PROSITE" id="PS50828">
    <property type="entry name" value="SMR"/>
    <property type="match status" value="1"/>
</dbReference>
<dbReference type="InterPro" id="IPR036063">
    <property type="entry name" value="Smr_dom_sf"/>
</dbReference>
<dbReference type="InterPro" id="IPR002625">
    <property type="entry name" value="Smr_dom"/>
</dbReference>
<protein>
    <submittedName>
        <fullName evidence="2">MutS2 protein</fullName>
    </submittedName>
</protein>
<proteinExistence type="predicted"/>
<evidence type="ECO:0000313" key="2">
    <source>
        <dbReference type="EMBL" id="SUP58503.1"/>
    </source>
</evidence>
<evidence type="ECO:0000259" key="1">
    <source>
        <dbReference type="PROSITE" id="PS50828"/>
    </source>
</evidence>
<dbReference type="Pfam" id="PF01713">
    <property type="entry name" value="Smr"/>
    <property type="match status" value="1"/>
</dbReference>
<dbReference type="Gene3D" id="3.30.1370.110">
    <property type="match status" value="1"/>
</dbReference>
<evidence type="ECO:0000313" key="3">
    <source>
        <dbReference type="Proteomes" id="UP000254621"/>
    </source>
</evidence>
<reference evidence="2 3" key="1">
    <citation type="submission" date="2018-06" db="EMBL/GenBank/DDBJ databases">
        <authorList>
            <consortium name="Pathogen Informatics"/>
            <person name="Doyle S."/>
        </authorList>
    </citation>
    <scope>NUCLEOTIDE SEQUENCE [LARGE SCALE GENOMIC DNA]</scope>
    <source>
        <strain evidence="2 3">NCTC13645</strain>
    </source>
</reference>
<dbReference type="AlphaFoldDB" id="A0A380P0I1"/>